<keyword evidence="2" id="KW-0238">DNA-binding</keyword>
<name>A0A917C2Q8_9PROT</name>
<dbReference type="InterPro" id="IPR011991">
    <property type="entry name" value="ArsR-like_HTH"/>
</dbReference>
<reference evidence="5" key="2">
    <citation type="submission" date="2020-09" db="EMBL/GenBank/DDBJ databases">
        <authorList>
            <person name="Sun Q."/>
            <person name="Zhou Y."/>
        </authorList>
    </citation>
    <scope>NUCLEOTIDE SEQUENCE</scope>
    <source>
        <strain evidence="5">CGMCC 1.15254</strain>
    </source>
</reference>
<sequence>MSKLPIELDKIDRQLLNLLQKDNQLSAVVLAEKVGSSRSSVQRRIKRLRNEGVIAADISILSPKIVADKILTIVEVKLESVRSDLLNEFRQTMLKLDQVQQCYFISGKVDFIVMLSTDTLQEYEAFARQYFADAPNVKRYQSNIVSDRVKVGLHVPLKLSQS</sequence>
<dbReference type="InterPro" id="IPR011008">
    <property type="entry name" value="Dimeric_a/b-barrel"/>
</dbReference>
<dbReference type="AlphaFoldDB" id="A0A917C2Q8"/>
<evidence type="ECO:0000313" key="6">
    <source>
        <dbReference type="Proteomes" id="UP000632498"/>
    </source>
</evidence>
<dbReference type="Proteomes" id="UP000632498">
    <property type="component" value="Unassembled WGS sequence"/>
</dbReference>
<dbReference type="GO" id="GO:0043200">
    <property type="term" value="P:response to amino acid"/>
    <property type="evidence" value="ECO:0007669"/>
    <property type="project" value="TreeGrafter"/>
</dbReference>
<evidence type="ECO:0000256" key="2">
    <source>
        <dbReference type="ARBA" id="ARBA00023125"/>
    </source>
</evidence>
<evidence type="ECO:0000313" key="5">
    <source>
        <dbReference type="EMBL" id="GGF69089.1"/>
    </source>
</evidence>
<evidence type="ECO:0000256" key="3">
    <source>
        <dbReference type="ARBA" id="ARBA00023163"/>
    </source>
</evidence>
<proteinExistence type="predicted"/>
<protein>
    <submittedName>
        <fullName evidence="5">HTH-type transcriptional regulator y4tD</fullName>
    </submittedName>
</protein>
<dbReference type="Pfam" id="PF13412">
    <property type="entry name" value="HTH_24"/>
    <property type="match status" value="1"/>
</dbReference>
<dbReference type="PANTHER" id="PTHR30154">
    <property type="entry name" value="LEUCINE-RESPONSIVE REGULATORY PROTEIN"/>
    <property type="match status" value="1"/>
</dbReference>
<dbReference type="SUPFAM" id="SSF46785">
    <property type="entry name" value="Winged helix' DNA-binding domain"/>
    <property type="match status" value="1"/>
</dbReference>
<dbReference type="SMART" id="SM00344">
    <property type="entry name" value="HTH_ASNC"/>
    <property type="match status" value="1"/>
</dbReference>
<dbReference type="RefSeq" id="WP_188665493.1">
    <property type="nucleotide sequence ID" value="NZ_BMHV01000017.1"/>
</dbReference>
<dbReference type="CDD" id="cd00090">
    <property type="entry name" value="HTH_ARSR"/>
    <property type="match status" value="1"/>
</dbReference>
<dbReference type="Pfam" id="PF01037">
    <property type="entry name" value="AsnC_trans_reg"/>
    <property type="match status" value="1"/>
</dbReference>
<accession>A0A917C2Q8</accession>
<dbReference type="GO" id="GO:0006355">
    <property type="term" value="P:regulation of DNA-templated transcription"/>
    <property type="evidence" value="ECO:0007669"/>
    <property type="project" value="UniProtKB-ARBA"/>
</dbReference>
<dbReference type="GO" id="GO:0043565">
    <property type="term" value="F:sequence-specific DNA binding"/>
    <property type="evidence" value="ECO:0007669"/>
    <property type="project" value="InterPro"/>
</dbReference>
<keyword evidence="1" id="KW-0805">Transcription regulation</keyword>
<feature type="domain" description="HTH asnC-type" evidence="4">
    <location>
        <begin position="8"/>
        <end position="70"/>
    </location>
</feature>
<dbReference type="InterPro" id="IPR019887">
    <property type="entry name" value="Tscrpt_reg_AsnC/Lrp_C"/>
</dbReference>
<dbReference type="EMBL" id="BMHV01000017">
    <property type="protein sequence ID" value="GGF69089.1"/>
    <property type="molecule type" value="Genomic_DNA"/>
</dbReference>
<evidence type="ECO:0000256" key="1">
    <source>
        <dbReference type="ARBA" id="ARBA00023015"/>
    </source>
</evidence>
<dbReference type="InterPro" id="IPR000485">
    <property type="entry name" value="AsnC-type_HTH_dom"/>
</dbReference>
<dbReference type="SUPFAM" id="SSF54909">
    <property type="entry name" value="Dimeric alpha+beta barrel"/>
    <property type="match status" value="1"/>
</dbReference>
<evidence type="ECO:0000259" key="4">
    <source>
        <dbReference type="PROSITE" id="PS50956"/>
    </source>
</evidence>
<dbReference type="PROSITE" id="PS50956">
    <property type="entry name" value="HTH_ASNC_2"/>
    <property type="match status" value="1"/>
</dbReference>
<dbReference type="GO" id="GO:0005829">
    <property type="term" value="C:cytosol"/>
    <property type="evidence" value="ECO:0007669"/>
    <property type="project" value="TreeGrafter"/>
</dbReference>
<organism evidence="5 6">
    <name type="scientific">Terasakiella brassicae</name>
    <dbReference type="NCBI Taxonomy" id="1634917"/>
    <lineage>
        <taxon>Bacteria</taxon>
        <taxon>Pseudomonadati</taxon>
        <taxon>Pseudomonadota</taxon>
        <taxon>Alphaproteobacteria</taxon>
        <taxon>Rhodospirillales</taxon>
        <taxon>Terasakiellaceae</taxon>
        <taxon>Terasakiella</taxon>
    </lineage>
</organism>
<dbReference type="InterPro" id="IPR036390">
    <property type="entry name" value="WH_DNA-bd_sf"/>
</dbReference>
<keyword evidence="6" id="KW-1185">Reference proteome</keyword>
<comment type="caution">
    <text evidence="5">The sequence shown here is derived from an EMBL/GenBank/DDBJ whole genome shotgun (WGS) entry which is preliminary data.</text>
</comment>
<dbReference type="PANTHER" id="PTHR30154:SF34">
    <property type="entry name" value="TRANSCRIPTIONAL REGULATOR AZLB"/>
    <property type="match status" value="1"/>
</dbReference>
<dbReference type="PRINTS" id="PR00033">
    <property type="entry name" value="HTHASNC"/>
</dbReference>
<keyword evidence="3" id="KW-0804">Transcription</keyword>
<dbReference type="Gene3D" id="1.10.10.10">
    <property type="entry name" value="Winged helix-like DNA-binding domain superfamily/Winged helix DNA-binding domain"/>
    <property type="match status" value="1"/>
</dbReference>
<dbReference type="Gene3D" id="3.30.70.920">
    <property type="match status" value="1"/>
</dbReference>
<dbReference type="InterPro" id="IPR036388">
    <property type="entry name" value="WH-like_DNA-bd_sf"/>
</dbReference>
<dbReference type="InterPro" id="IPR019888">
    <property type="entry name" value="Tscrpt_reg_AsnC-like"/>
</dbReference>
<gene>
    <name evidence="5" type="ORF">GCM10011332_24090</name>
</gene>
<reference evidence="5" key="1">
    <citation type="journal article" date="2014" name="Int. J. Syst. Evol. Microbiol.">
        <title>Complete genome sequence of Corynebacterium casei LMG S-19264T (=DSM 44701T), isolated from a smear-ripened cheese.</title>
        <authorList>
            <consortium name="US DOE Joint Genome Institute (JGI-PGF)"/>
            <person name="Walter F."/>
            <person name="Albersmeier A."/>
            <person name="Kalinowski J."/>
            <person name="Ruckert C."/>
        </authorList>
    </citation>
    <scope>NUCLEOTIDE SEQUENCE</scope>
    <source>
        <strain evidence="5">CGMCC 1.15254</strain>
    </source>
</reference>